<dbReference type="SMART" id="SM01017">
    <property type="entry name" value="Arrestin_C"/>
    <property type="match status" value="1"/>
</dbReference>
<dbReference type="InterPro" id="IPR011021">
    <property type="entry name" value="Arrestin-like_N"/>
</dbReference>
<evidence type="ECO:0000313" key="6">
    <source>
        <dbReference type="Proteomes" id="UP000092445"/>
    </source>
</evidence>
<dbReference type="AlphaFoldDB" id="A0A1A9ZA92"/>
<dbReference type="Gene3D" id="2.60.40.640">
    <property type="match status" value="2"/>
</dbReference>
<dbReference type="Pfam" id="PF02752">
    <property type="entry name" value="Arrestin_C"/>
    <property type="match status" value="1"/>
</dbReference>
<evidence type="ECO:0000313" key="5">
    <source>
        <dbReference type="EnsemblMetazoa" id="GPAI008425-PA"/>
    </source>
</evidence>
<dbReference type="STRING" id="7398.A0A1A9ZA92"/>
<dbReference type="EnsemblMetazoa" id="GPAI008425-RA">
    <property type="protein sequence ID" value="GPAI008425-PA"/>
    <property type="gene ID" value="GPAI008425"/>
</dbReference>
<dbReference type="InterPro" id="IPR050357">
    <property type="entry name" value="Arrestin_domain-protein"/>
</dbReference>
<dbReference type="VEuPathDB" id="VectorBase:GPAI008425"/>
<protein>
    <submittedName>
        <fullName evidence="5">Arrestin_C domain-containing protein</fullName>
    </submittedName>
</protein>
<proteinExistence type="inferred from homology"/>
<dbReference type="InterPro" id="IPR014756">
    <property type="entry name" value="Ig_E-set"/>
</dbReference>
<name>A0A1A9ZA92_GLOPL</name>
<dbReference type="PANTHER" id="PTHR11188">
    <property type="entry name" value="ARRESTIN DOMAIN CONTAINING PROTEIN"/>
    <property type="match status" value="1"/>
</dbReference>
<accession>A0A1A9ZA92</accession>
<dbReference type="GO" id="GO:0015031">
    <property type="term" value="P:protein transport"/>
    <property type="evidence" value="ECO:0007669"/>
    <property type="project" value="TreeGrafter"/>
</dbReference>
<reference evidence="6" key="1">
    <citation type="submission" date="2014-03" db="EMBL/GenBank/DDBJ databases">
        <authorList>
            <person name="Aksoy S."/>
            <person name="Warren W."/>
            <person name="Wilson R.K."/>
        </authorList>
    </citation>
    <scope>NUCLEOTIDE SEQUENCE [LARGE SCALE GENOMIC DNA]</scope>
    <source>
        <strain evidence="6">IAEA</strain>
    </source>
</reference>
<evidence type="ECO:0000259" key="4">
    <source>
        <dbReference type="SMART" id="SM01017"/>
    </source>
</evidence>
<feature type="compositionally biased region" description="Polar residues" evidence="3">
    <location>
        <begin position="320"/>
        <end position="334"/>
    </location>
</feature>
<comment type="similarity">
    <text evidence="1">Belongs to the arrestin family.</text>
</comment>
<dbReference type="Proteomes" id="UP000092445">
    <property type="component" value="Unassembled WGS sequence"/>
</dbReference>
<organism evidence="5 6">
    <name type="scientific">Glossina pallidipes</name>
    <name type="common">Tsetse fly</name>
    <dbReference type="NCBI Taxonomy" id="7398"/>
    <lineage>
        <taxon>Eukaryota</taxon>
        <taxon>Metazoa</taxon>
        <taxon>Ecdysozoa</taxon>
        <taxon>Arthropoda</taxon>
        <taxon>Hexapoda</taxon>
        <taxon>Insecta</taxon>
        <taxon>Pterygota</taxon>
        <taxon>Neoptera</taxon>
        <taxon>Endopterygota</taxon>
        <taxon>Diptera</taxon>
        <taxon>Brachycera</taxon>
        <taxon>Muscomorpha</taxon>
        <taxon>Hippoboscoidea</taxon>
        <taxon>Glossinidae</taxon>
        <taxon>Glossina</taxon>
    </lineage>
</organism>
<evidence type="ECO:0000256" key="3">
    <source>
        <dbReference type="SAM" id="MobiDB-lite"/>
    </source>
</evidence>
<dbReference type="Pfam" id="PF00339">
    <property type="entry name" value="Arrestin_N"/>
    <property type="match status" value="1"/>
</dbReference>
<evidence type="ECO:0000256" key="1">
    <source>
        <dbReference type="ARBA" id="ARBA00005298"/>
    </source>
</evidence>
<feature type="region of interest" description="Disordered" evidence="3">
    <location>
        <begin position="314"/>
        <end position="346"/>
    </location>
</feature>
<sequence length="346" mass="38449">MVLKGYEVVLDNPWNTYYAGQIVNGKVNLTFDSTKKVRGIMIRFLGEANTEWSDTRRVTNSEGRDEEETVTYKGHEEYFQIQYYLLGGENSAEIELPAGTHTYQFTCSLPPILPSSFEGQFGHVRYTIKATLDRPSKFDQVMEMAFTVIAPMDLNLNPRVKKPFKLELEKTFSCYCCPSGRLFVAATIPVIGYVSGQVIPITCECDNASNVDITTVALMLRKRVTFHAQWPHTEAKVSEITVAKLAIGPIGANESRTFTQELEIPPLPPTNLVNCGIIGLNYDLHIECYVSGPHPNLNGNIPLMLGANPLASFPNPHTDIPTQVSTQADQNPSSYRVVGGTENHRS</sequence>
<dbReference type="SUPFAM" id="SSF81296">
    <property type="entry name" value="E set domains"/>
    <property type="match status" value="2"/>
</dbReference>
<reference evidence="5" key="2">
    <citation type="submission" date="2020-05" db="UniProtKB">
        <authorList>
            <consortium name="EnsemblMetazoa"/>
        </authorList>
    </citation>
    <scope>IDENTIFICATION</scope>
    <source>
        <strain evidence="5">IAEA</strain>
    </source>
</reference>
<feature type="domain" description="Arrestin C-terminal-like" evidence="4">
    <location>
        <begin position="178"/>
        <end position="310"/>
    </location>
</feature>
<dbReference type="InterPro" id="IPR014752">
    <property type="entry name" value="Arrestin-like_C"/>
</dbReference>
<dbReference type="InterPro" id="IPR011022">
    <property type="entry name" value="Arrestin_C-like"/>
</dbReference>
<keyword evidence="6" id="KW-1185">Reference proteome</keyword>
<evidence type="ECO:0000256" key="2">
    <source>
        <dbReference type="ARBA" id="ARBA00022606"/>
    </source>
</evidence>
<dbReference type="GO" id="GO:0005737">
    <property type="term" value="C:cytoplasm"/>
    <property type="evidence" value="ECO:0007669"/>
    <property type="project" value="TreeGrafter"/>
</dbReference>
<keyword evidence="2" id="KW-0716">Sensory transduction</keyword>
<dbReference type="PANTHER" id="PTHR11188:SF176">
    <property type="entry name" value="ARRESTIN DOMAIN-CONTAINING PROTEIN 1"/>
    <property type="match status" value="1"/>
</dbReference>